<organism evidence="1 2">
    <name type="scientific">Leptospira stimsonii</name>
    <dbReference type="NCBI Taxonomy" id="2202203"/>
    <lineage>
        <taxon>Bacteria</taxon>
        <taxon>Pseudomonadati</taxon>
        <taxon>Spirochaetota</taxon>
        <taxon>Spirochaetia</taxon>
        <taxon>Leptospirales</taxon>
        <taxon>Leptospiraceae</taxon>
        <taxon>Leptospira</taxon>
    </lineage>
</organism>
<evidence type="ECO:0000313" key="2">
    <source>
        <dbReference type="Proteomes" id="UP000266669"/>
    </source>
</evidence>
<dbReference type="Proteomes" id="UP000266669">
    <property type="component" value="Unassembled WGS sequence"/>
</dbReference>
<gene>
    <name evidence="1" type="ORF">DLM78_06795</name>
</gene>
<sequence length="74" mass="9068">MILCFPDQYEYSDFVSYPQRIFFLGILREKEKIHYRQFGVFQNPKFFLSILFQQTPSRFWCVSMVERSSLKKAR</sequence>
<proteinExistence type="predicted"/>
<protein>
    <submittedName>
        <fullName evidence="1">Uncharacterized protein</fullName>
    </submittedName>
</protein>
<reference evidence="2" key="1">
    <citation type="submission" date="2018-05" db="EMBL/GenBank/DDBJ databases">
        <title>Leptospira yasudae sp. nov. and Leptospira stimsonii sp. nov., two pathogenic species of the genus Leptospira isolated from environmental sources.</title>
        <authorList>
            <person name="Casanovas-Massana A."/>
            <person name="Hamond C."/>
            <person name="Santos L.A."/>
            <person name="Hacker K.P."/>
            <person name="Balassiano I."/>
            <person name="Medeiros M.A."/>
            <person name="Reis M.G."/>
            <person name="Ko A.I."/>
            <person name="Wunder E.A."/>
        </authorList>
    </citation>
    <scope>NUCLEOTIDE SEQUENCE [LARGE SCALE GENOMIC DNA]</scope>
    <source>
        <strain evidence="2">AMB6-RJ</strain>
    </source>
</reference>
<comment type="caution">
    <text evidence="1">The sequence shown here is derived from an EMBL/GenBank/DDBJ whole genome shotgun (WGS) entry which is preliminary data.</text>
</comment>
<name>A0A8B3CWQ9_9LEPT</name>
<dbReference type="AlphaFoldDB" id="A0A8B3CWQ9"/>
<evidence type="ECO:0000313" key="1">
    <source>
        <dbReference type="EMBL" id="RHX88626.1"/>
    </source>
</evidence>
<dbReference type="EMBL" id="QHCS01000001">
    <property type="protein sequence ID" value="RHX88626.1"/>
    <property type="molecule type" value="Genomic_DNA"/>
</dbReference>
<accession>A0A8B3CWQ9</accession>